<accession>A0ABR2YJX6</accession>
<protein>
    <recommendedName>
        <fullName evidence="5">CASP C-terminal domain-containing protein</fullName>
    </recommendedName>
</protein>
<dbReference type="PANTHER" id="PTHR14043:SF2">
    <property type="entry name" value="HOMEOBOX PROTEIN CUT"/>
    <property type="match status" value="1"/>
</dbReference>
<dbReference type="EMBL" id="JALJOT010000010">
    <property type="protein sequence ID" value="KAK9906857.1"/>
    <property type="molecule type" value="Genomic_DNA"/>
</dbReference>
<dbReference type="InterPro" id="IPR012955">
    <property type="entry name" value="CASP_C"/>
</dbReference>
<evidence type="ECO:0000256" key="3">
    <source>
        <dbReference type="SAM" id="MobiDB-lite"/>
    </source>
</evidence>
<evidence type="ECO:0000313" key="6">
    <source>
        <dbReference type="EMBL" id="KAK9906857.1"/>
    </source>
</evidence>
<comment type="caution">
    <text evidence="6">The sequence shown here is derived from an EMBL/GenBank/DDBJ whole genome shotgun (WGS) entry which is preliminary data.</text>
</comment>
<dbReference type="PANTHER" id="PTHR14043">
    <property type="entry name" value="CCAAT DISPLACEMENT PROTEIN-RELATED"/>
    <property type="match status" value="1"/>
</dbReference>
<evidence type="ECO:0000256" key="2">
    <source>
        <dbReference type="SAM" id="Coils"/>
    </source>
</evidence>
<keyword evidence="1 2" id="KW-0175">Coiled coil</keyword>
<evidence type="ECO:0000259" key="5">
    <source>
        <dbReference type="Pfam" id="PF08172"/>
    </source>
</evidence>
<keyword evidence="4" id="KW-0812">Transmembrane</keyword>
<dbReference type="Proteomes" id="UP001491310">
    <property type="component" value="Unassembled WGS sequence"/>
</dbReference>
<feature type="compositionally biased region" description="Basic and acidic residues" evidence="3">
    <location>
        <begin position="138"/>
        <end position="148"/>
    </location>
</feature>
<feature type="region of interest" description="Disordered" evidence="3">
    <location>
        <begin position="1"/>
        <end position="25"/>
    </location>
</feature>
<feature type="coiled-coil region" evidence="2">
    <location>
        <begin position="254"/>
        <end position="391"/>
    </location>
</feature>
<evidence type="ECO:0000313" key="7">
    <source>
        <dbReference type="Proteomes" id="UP001491310"/>
    </source>
</evidence>
<sequence length="643" mass="70454">MSLATGDCSTYRREGQSLHADEQSSKLPTMAETLLQCKAVYRRAQEATKAYCELAGVLSQAPDPVPFLHAISPLQKSLGELQRENKRLQLYGRAAESEASSASEAVLKNRELEKRVAELQAELKEKAKKDSQAQQDASKIEELKGEAEQQRQEYVRQLNRMQEEMASLQAEHERVQSQLFELREQREAASNVVMSAAELAAEEQETLGLRVRSLELERGLLEERIAVLMAGSQDCSSTSAAAEDSITPRAADAIRSLRQEVEQLGHQLEEAEVGHAEEMGAAQAELQRALQRCAALQSELDLRAAPEEVAALRARIETLRHLVDAQEEAEGEELAVGAQATLSSSAASLHAVLQARNRRLASDLQSLQQQLKAKDDAIGQMRDQLAGLEQEASSRGASSSSLLSIITSQRDRFRGRVEQLEGEVAGMRGQLAVARSDLAAARADSVKLYEKIRYLQRFSAKQAASDGFQVVQVDSEGVSHPKASQQHRLQCGPVHIDLGGGSGSPERDARLPMGPSASPSQLRARPARQRSACFGLVEADDEEAAHSAAEQRYLKAYEARFNPFAEFQQSEEVNRVKLLPVHDRAILSGTRLLLQNKVGRIFAAVYLTMIHVFVFVLIYYAALSSQPIVVPVASQAAPAENAP</sequence>
<name>A0ABR2YJX6_9CHLO</name>
<feature type="domain" description="CASP C-terminal" evidence="5">
    <location>
        <begin position="307"/>
        <end position="622"/>
    </location>
</feature>
<dbReference type="Pfam" id="PF08172">
    <property type="entry name" value="CASP_C"/>
    <property type="match status" value="1"/>
</dbReference>
<reference evidence="6 7" key="1">
    <citation type="journal article" date="2024" name="Nat. Commun.">
        <title>Phylogenomics reveals the evolutionary origins of lichenization in chlorophyte algae.</title>
        <authorList>
            <person name="Puginier C."/>
            <person name="Libourel C."/>
            <person name="Otte J."/>
            <person name="Skaloud P."/>
            <person name="Haon M."/>
            <person name="Grisel S."/>
            <person name="Petersen M."/>
            <person name="Berrin J.G."/>
            <person name="Delaux P.M."/>
            <person name="Dal Grande F."/>
            <person name="Keller J."/>
        </authorList>
    </citation>
    <scope>NUCLEOTIDE SEQUENCE [LARGE SCALE GENOMIC DNA]</scope>
    <source>
        <strain evidence="6 7">SAG 216-7</strain>
    </source>
</reference>
<feature type="region of interest" description="Disordered" evidence="3">
    <location>
        <begin position="125"/>
        <end position="148"/>
    </location>
</feature>
<feature type="compositionally biased region" description="Basic and acidic residues" evidence="3">
    <location>
        <begin position="10"/>
        <end position="24"/>
    </location>
</feature>
<proteinExistence type="predicted"/>
<keyword evidence="4" id="KW-1133">Transmembrane helix</keyword>
<evidence type="ECO:0000256" key="4">
    <source>
        <dbReference type="SAM" id="Phobius"/>
    </source>
</evidence>
<keyword evidence="7" id="KW-1185">Reference proteome</keyword>
<evidence type="ECO:0000256" key="1">
    <source>
        <dbReference type="ARBA" id="ARBA00023054"/>
    </source>
</evidence>
<feature type="region of interest" description="Disordered" evidence="3">
    <location>
        <begin position="496"/>
        <end position="526"/>
    </location>
</feature>
<organism evidence="6 7">
    <name type="scientific">Coccomyxa subellipsoidea</name>
    <dbReference type="NCBI Taxonomy" id="248742"/>
    <lineage>
        <taxon>Eukaryota</taxon>
        <taxon>Viridiplantae</taxon>
        <taxon>Chlorophyta</taxon>
        <taxon>core chlorophytes</taxon>
        <taxon>Trebouxiophyceae</taxon>
        <taxon>Trebouxiophyceae incertae sedis</taxon>
        <taxon>Coccomyxaceae</taxon>
        <taxon>Coccomyxa</taxon>
    </lineage>
</organism>
<gene>
    <name evidence="6" type="ORF">WJX75_009234</name>
</gene>
<keyword evidence="4" id="KW-0472">Membrane</keyword>
<feature type="transmembrane region" description="Helical" evidence="4">
    <location>
        <begin position="601"/>
        <end position="622"/>
    </location>
</feature>